<sequence>MGQGCGVVLAILFVLILVGKCSSGSTGAPGNTTQTAVSEPAYVTARSLKCRREPEASAAISEGLARNDQVVVTERRGEWVRLTRAGGDCWVSGTFLANAPVAGTTETGSPTTGAQGLMSTEAGSTVAAAGAGYVAGKSVRSGKRYAGSRRRGSSRSHRGSGGGYSGSGCPCSGSQVCIGPRGGRYCITSGGNKRYGV</sequence>
<dbReference type="AlphaFoldDB" id="A0A916TCY3"/>
<evidence type="ECO:0000256" key="1">
    <source>
        <dbReference type="SAM" id="MobiDB-lite"/>
    </source>
</evidence>
<feature type="domain" description="SH3b" evidence="2">
    <location>
        <begin position="38"/>
        <end position="100"/>
    </location>
</feature>
<dbReference type="Gene3D" id="2.30.30.40">
    <property type="entry name" value="SH3 Domains"/>
    <property type="match status" value="1"/>
</dbReference>
<dbReference type="InterPro" id="IPR003646">
    <property type="entry name" value="SH3-like_bac-type"/>
</dbReference>
<feature type="region of interest" description="Disordered" evidence="1">
    <location>
        <begin position="142"/>
        <end position="168"/>
    </location>
</feature>
<reference evidence="3" key="2">
    <citation type="submission" date="2020-09" db="EMBL/GenBank/DDBJ databases">
        <authorList>
            <person name="Sun Q."/>
            <person name="Zhou Y."/>
        </authorList>
    </citation>
    <scope>NUCLEOTIDE SEQUENCE</scope>
    <source>
        <strain evidence="3">CGMCC 1.15330</strain>
    </source>
</reference>
<proteinExistence type="predicted"/>
<organism evidence="3 4">
    <name type="scientific">Sphingomonas metalli</name>
    <dbReference type="NCBI Taxonomy" id="1779358"/>
    <lineage>
        <taxon>Bacteria</taxon>
        <taxon>Pseudomonadati</taxon>
        <taxon>Pseudomonadota</taxon>
        <taxon>Alphaproteobacteria</taxon>
        <taxon>Sphingomonadales</taxon>
        <taxon>Sphingomonadaceae</taxon>
        <taxon>Sphingomonas</taxon>
    </lineage>
</organism>
<keyword evidence="4" id="KW-1185">Reference proteome</keyword>
<comment type="caution">
    <text evidence="3">The sequence shown here is derived from an EMBL/GenBank/DDBJ whole genome shotgun (WGS) entry which is preliminary data.</text>
</comment>
<evidence type="ECO:0000259" key="2">
    <source>
        <dbReference type="SMART" id="SM00287"/>
    </source>
</evidence>
<reference evidence="3" key="1">
    <citation type="journal article" date="2014" name="Int. J. Syst. Evol. Microbiol.">
        <title>Complete genome sequence of Corynebacterium casei LMG S-19264T (=DSM 44701T), isolated from a smear-ripened cheese.</title>
        <authorList>
            <consortium name="US DOE Joint Genome Institute (JGI-PGF)"/>
            <person name="Walter F."/>
            <person name="Albersmeier A."/>
            <person name="Kalinowski J."/>
            <person name="Ruckert C."/>
        </authorList>
    </citation>
    <scope>NUCLEOTIDE SEQUENCE</scope>
    <source>
        <strain evidence="3">CGMCC 1.15330</strain>
    </source>
</reference>
<gene>
    <name evidence="3" type="ORF">GCM10011380_31590</name>
</gene>
<protein>
    <recommendedName>
        <fullName evidence="2">SH3b domain-containing protein</fullName>
    </recommendedName>
</protein>
<dbReference type="SMART" id="SM00287">
    <property type="entry name" value="SH3b"/>
    <property type="match status" value="1"/>
</dbReference>
<dbReference type="EMBL" id="BMIH01000004">
    <property type="protein sequence ID" value="GGB39747.1"/>
    <property type="molecule type" value="Genomic_DNA"/>
</dbReference>
<name>A0A916TCY3_9SPHN</name>
<feature type="compositionally biased region" description="Basic residues" evidence="1">
    <location>
        <begin position="142"/>
        <end position="158"/>
    </location>
</feature>
<evidence type="ECO:0000313" key="3">
    <source>
        <dbReference type="EMBL" id="GGB39747.1"/>
    </source>
</evidence>
<dbReference type="Proteomes" id="UP000623067">
    <property type="component" value="Unassembled WGS sequence"/>
</dbReference>
<evidence type="ECO:0000313" key="4">
    <source>
        <dbReference type="Proteomes" id="UP000623067"/>
    </source>
</evidence>
<accession>A0A916TCY3</accession>